<evidence type="ECO:0000256" key="4">
    <source>
        <dbReference type="ARBA" id="ARBA00023002"/>
    </source>
</evidence>
<keyword evidence="3" id="KW-1133">Transmembrane helix</keyword>
<evidence type="ECO:0000256" key="3">
    <source>
        <dbReference type="ARBA" id="ARBA00022989"/>
    </source>
</evidence>
<keyword evidence="5" id="KW-0472">Membrane</keyword>
<protein>
    <submittedName>
        <fullName evidence="6">Alkylglycerol monooxygenase</fullName>
    </submittedName>
</protein>
<dbReference type="GO" id="GO:0016020">
    <property type="term" value="C:membrane"/>
    <property type="evidence" value="ECO:0007669"/>
    <property type="project" value="GOC"/>
</dbReference>
<accession>A0A8D2LUM0</accession>
<keyword evidence="2" id="KW-0812">Transmembrane</keyword>
<dbReference type="GO" id="GO:0050479">
    <property type="term" value="F:glyceryl-ether monooxygenase activity"/>
    <property type="evidence" value="ECO:0007669"/>
    <property type="project" value="TreeGrafter"/>
</dbReference>
<dbReference type="PANTHER" id="PTHR21624">
    <property type="entry name" value="STEROL DESATURASE-RELATED PROTEIN"/>
    <property type="match status" value="1"/>
</dbReference>
<dbReference type="Proteomes" id="UP000694545">
    <property type="component" value="Unplaced"/>
</dbReference>
<comment type="subcellular location">
    <subcellularLocation>
        <location evidence="1">Endomembrane system</location>
        <topology evidence="1">Multi-pass membrane protein</topology>
    </subcellularLocation>
</comment>
<gene>
    <name evidence="6" type="primary">AGMO</name>
</gene>
<dbReference type="PANTHER" id="PTHR21624:SF1">
    <property type="entry name" value="ALKYLGLYCEROL MONOOXYGENASE"/>
    <property type="match status" value="1"/>
</dbReference>
<evidence type="ECO:0000256" key="5">
    <source>
        <dbReference type="ARBA" id="ARBA00023136"/>
    </source>
</evidence>
<evidence type="ECO:0000256" key="1">
    <source>
        <dbReference type="ARBA" id="ARBA00004127"/>
    </source>
</evidence>
<keyword evidence="7" id="KW-1185">Reference proteome</keyword>
<name>A0A8D2LUM0_VARKO</name>
<reference evidence="6" key="2">
    <citation type="submission" date="2025-09" db="UniProtKB">
        <authorList>
            <consortium name="Ensembl"/>
        </authorList>
    </citation>
    <scope>IDENTIFICATION</scope>
</reference>
<dbReference type="Ensembl" id="ENSVKKT00000028611.1">
    <property type="protein sequence ID" value="ENSVKKP00000027938.1"/>
    <property type="gene ID" value="ENSVKKG00000018112.1"/>
</dbReference>
<keyword evidence="4" id="KW-0560">Oxidoreductase</keyword>
<dbReference type="GO" id="GO:0006643">
    <property type="term" value="P:membrane lipid metabolic process"/>
    <property type="evidence" value="ECO:0007669"/>
    <property type="project" value="TreeGrafter"/>
</dbReference>
<organism evidence="6 7">
    <name type="scientific">Varanus komodoensis</name>
    <name type="common">Komodo dragon</name>
    <dbReference type="NCBI Taxonomy" id="61221"/>
    <lineage>
        <taxon>Eukaryota</taxon>
        <taxon>Metazoa</taxon>
        <taxon>Chordata</taxon>
        <taxon>Craniata</taxon>
        <taxon>Vertebrata</taxon>
        <taxon>Euteleostomi</taxon>
        <taxon>Lepidosauria</taxon>
        <taxon>Squamata</taxon>
        <taxon>Bifurcata</taxon>
        <taxon>Unidentata</taxon>
        <taxon>Episquamata</taxon>
        <taxon>Toxicofera</taxon>
        <taxon>Anguimorpha</taxon>
        <taxon>Paleoanguimorpha</taxon>
        <taxon>Varanoidea</taxon>
        <taxon>Varanidae</taxon>
        <taxon>Varanus</taxon>
    </lineage>
</organism>
<dbReference type="GO" id="GO:0005783">
    <property type="term" value="C:endoplasmic reticulum"/>
    <property type="evidence" value="ECO:0007669"/>
    <property type="project" value="TreeGrafter"/>
</dbReference>
<evidence type="ECO:0000313" key="7">
    <source>
        <dbReference type="Proteomes" id="UP000694545"/>
    </source>
</evidence>
<sequence length="95" mass="10444">MATAAGPEEALSLSLKLRSMFYILTPNETSFCAVQEVPDYVNKATPLFLTLILLEFVVKWGQKGHASAQDSIASLSAGVLSQLPDFQQKWNNKLD</sequence>
<reference evidence="6" key="1">
    <citation type="submission" date="2025-08" db="UniProtKB">
        <authorList>
            <consortium name="Ensembl"/>
        </authorList>
    </citation>
    <scope>IDENTIFICATION</scope>
</reference>
<dbReference type="InterPro" id="IPR051689">
    <property type="entry name" value="Sterol_desaturase/TMEM195"/>
</dbReference>
<evidence type="ECO:0000256" key="2">
    <source>
        <dbReference type="ARBA" id="ARBA00022692"/>
    </source>
</evidence>
<evidence type="ECO:0000313" key="6">
    <source>
        <dbReference type="Ensembl" id="ENSVKKP00000027938.1"/>
    </source>
</evidence>
<proteinExistence type="predicted"/>
<dbReference type="AlphaFoldDB" id="A0A8D2LUM0"/>